<name>A0A6J4LT67_9SPHI</name>
<evidence type="ECO:0000256" key="1">
    <source>
        <dbReference type="SAM" id="MobiDB-lite"/>
    </source>
</evidence>
<feature type="region of interest" description="Disordered" evidence="1">
    <location>
        <begin position="1"/>
        <end position="41"/>
    </location>
</feature>
<evidence type="ECO:0000313" key="2">
    <source>
        <dbReference type="EMBL" id="CAA9337429.1"/>
    </source>
</evidence>
<dbReference type="EMBL" id="CADCTQ010000647">
    <property type="protein sequence ID" value="CAA9337429.1"/>
    <property type="molecule type" value="Genomic_DNA"/>
</dbReference>
<dbReference type="AlphaFoldDB" id="A0A6J4LT67"/>
<feature type="compositionally biased region" description="Basic residues" evidence="1">
    <location>
        <begin position="1"/>
        <end position="10"/>
    </location>
</feature>
<reference evidence="2" key="1">
    <citation type="submission" date="2020-02" db="EMBL/GenBank/DDBJ databases">
        <authorList>
            <person name="Meier V. D."/>
        </authorList>
    </citation>
    <scope>NUCLEOTIDE SEQUENCE</scope>
    <source>
        <strain evidence="2">AVDCRST_MAG56</strain>
    </source>
</reference>
<sequence length="41" mass="4215">WANSGKRKPAGRPTRGLPPTTACLVPGLRTGSGQLQQAVAD</sequence>
<gene>
    <name evidence="2" type="ORF">AVDCRST_MAG56-7729</name>
</gene>
<accession>A0A6J4LT67</accession>
<feature type="compositionally biased region" description="Polar residues" evidence="1">
    <location>
        <begin position="31"/>
        <end position="41"/>
    </location>
</feature>
<protein>
    <submittedName>
        <fullName evidence="2">Uncharacterized protein</fullName>
    </submittedName>
</protein>
<organism evidence="2">
    <name type="scientific">uncultured Cytophagales bacterium</name>
    <dbReference type="NCBI Taxonomy" id="158755"/>
    <lineage>
        <taxon>Bacteria</taxon>
        <taxon>Pseudomonadati</taxon>
        <taxon>Bacteroidota</taxon>
        <taxon>Sphingobacteriia</taxon>
        <taxon>Sphingobacteriales</taxon>
        <taxon>environmental samples</taxon>
    </lineage>
</organism>
<proteinExistence type="predicted"/>
<feature type="non-terminal residue" evidence="2">
    <location>
        <position position="1"/>
    </location>
</feature>
<feature type="non-terminal residue" evidence="2">
    <location>
        <position position="41"/>
    </location>
</feature>